<feature type="transmembrane region" description="Helical" evidence="1">
    <location>
        <begin position="205"/>
        <end position="223"/>
    </location>
</feature>
<feature type="transmembrane region" description="Helical" evidence="1">
    <location>
        <begin position="97"/>
        <end position="122"/>
    </location>
</feature>
<accession>A0ABT9QDR5</accession>
<feature type="transmembrane region" description="Helical" evidence="1">
    <location>
        <begin position="21"/>
        <end position="40"/>
    </location>
</feature>
<sequence length="249" mass="25814">MTSTDRTTATKRVPMDSLRKTALAAGVLYLVTFVSIPTLALYGPVLAPNYIVGPGPDTAVFFGGVLEMIVALACIGTAVVLYPVLKRQNEGVALGFVGVRVLEAATIFAGVVPLLSIVTLRQAGAGADALVTGQALVALRDWTFLLGQGFLPALNALLLGSLMYRSRLVPRVLPLLGFIGAPLLVASVAATLFDLWGQVSAPSALAALPIALWEFSLGVYLIVRGFKPSPVTAGMVAAGTPPAHHDVAV</sequence>
<evidence type="ECO:0000313" key="2">
    <source>
        <dbReference type="EMBL" id="MDP9844900.1"/>
    </source>
</evidence>
<evidence type="ECO:0000256" key="1">
    <source>
        <dbReference type="SAM" id="Phobius"/>
    </source>
</evidence>
<comment type="caution">
    <text evidence="2">The sequence shown here is derived from an EMBL/GenBank/DDBJ whole genome shotgun (WGS) entry which is preliminary data.</text>
</comment>
<dbReference type="Pfam" id="PF14329">
    <property type="entry name" value="DUF4386"/>
    <property type="match status" value="1"/>
</dbReference>
<organism evidence="2 3">
    <name type="scientific">Streptosporangium lutulentum</name>
    <dbReference type="NCBI Taxonomy" id="1461250"/>
    <lineage>
        <taxon>Bacteria</taxon>
        <taxon>Bacillati</taxon>
        <taxon>Actinomycetota</taxon>
        <taxon>Actinomycetes</taxon>
        <taxon>Streptosporangiales</taxon>
        <taxon>Streptosporangiaceae</taxon>
        <taxon>Streptosporangium</taxon>
    </lineage>
</organism>
<proteinExistence type="predicted"/>
<feature type="transmembrane region" description="Helical" evidence="1">
    <location>
        <begin position="60"/>
        <end position="85"/>
    </location>
</feature>
<dbReference type="InterPro" id="IPR025495">
    <property type="entry name" value="DUF4386"/>
</dbReference>
<reference evidence="2 3" key="1">
    <citation type="submission" date="2023-07" db="EMBL/GenBank/DDBJ databases">
        <title>Sequencing the genomes of 1000 actinobacteria strains.</title>
        <authorList>
            <person name="Klenk H.-P."/>
        </authorList>
    </citation>
    <scope>NUCLEOTIDE SEQUENCE [LARGE SCALE GENOMIC DNA]</scope>
    <source>
        <strain evidence="2 3">DSM 46740</strain>
    </source>
</reference>
<evidence type="ECO:0000313" key="3">
    <source>
        <dbReference type="Proteomes" id="UP001225356"/>
    </source>
</evidence>
<dbReference type="RefSeq" id="WP_307560112.1">
    <property type="nucleotide sequence ID" value="NZ_JAUSQU010000001.1"/>
</dbReference>
<feature type="transmembrane region" description="Helical" evidence="1">
    <location>
        <begin position="172"/>
        <end position="193"/>
    </location>
</feature>
<keyword evidence="1" id="KW-1133">Transmembrane helix</keyword>
<dbReference type="EMBL" id="JAUSQU010000001">
    <property type="protein sequence ID" value="MDP9844900.1"/>
    <property type="molecule type" value="Genomic_DNA"/>
</dbReference>
<evidence type="ECO:0008006" key="4">
    <source>
        <dbReference type="Google" id="ProtNLM"/>
    </source>
</evidence>
<keyword evidence="3" id="KW-1185">Reference proteome</keyword>
<feature type="transmembrane region" description="Helical" evidence="1">
    <location>
        <begin position="142"/>
        <end position="160"/>
    </location>
</feature>
<protein>
    <recommendedName>
        <fullName evidence="4">DUF4386 domain-containing protein</fullName>
    </recommendedName>
</protein>
<keyword evidence="1" id="KW-0812">Transmembrane</keyword>
<gene>
    <name evidence="2" type="ORF">J2853_004111</name>
</gene>
<name>A0ABT9QDR5_9ACTN</name>
<dbReference type="Proteomes" id="UP001225356">
    <property type="component" value="Unassembled WGS sequence"/>
</dbReference>
<keyword evidence="1" id="KW-0472">Membrane</keyword>